<feature type="compositionally biased region" description="Basic and acidic residues" evidence="2">
    <location>
        <begin position="117"/>
        <end position="131"/>
    </location>
</feature>
<dbReference type="EMBL" id="NWUJ01000002">
    <property type="protein sequence ID" value="PFH37618.1"/>
    <property type="molecule type" value="Genomic_DNA"/>
</dbReference>
<feature type="region of interest" description="Disordered" evidence="2">
    <location>
        <begin position="1"/>
        <end position="31"/>
    </location>
</feature>
<protein>
    <submittedName>
        <fullName evidence="3">Uncharacterized protein</fullName>
    </submittedName>
</protein>
<accession>A0A2A9MGI1</accession>
<feature type="coiled-coil region" evidence="1">
    <location>
        <begin position="268"/>
        <end position="397"/>
    </location>
</feature>
<evidence type="ECO:0000313" key="3">
    <source>
        <dbReference type="EMBL" id="PFH37618.1"/>
    </source>
</evidence>
<dbReference type="VEuPathDB" id="ToxoDB:BESB_040760"/>
<evidence type="ECO:0000256" key="1">
    <source>
        <dbReference type="SAM" id="Coils"/>
    </source>
</evidence>
<proteinExistence type="predicted"/>
<dbReference type="KEGG" id="bbes:BESB_040760"/>
<feature type="coiled-coil region" evidence="1">
    <location>
        <begin position="435"/>
        <end position="490"/>
    </location>
</feature>
<organism evidence="3 4">
    <name type="scientific">Besnoitia besnoiti</name>
    <name type="common">Apicomplexan protozoan</name>
    <dbReference type="NCBI Taxonomy" id="94643"/>
    <lineage>
        <taxon>Eukaryota</taxon>
        <taxon>Sar</taxon>
        <taxon>Alveolata</taxon>
        <taxon>Apicomplexa</taxon>
        <taxon>Conoidasida</taxon>
        <taxon>Coccidia</taxon>
        <taxon>Eucoccidiorida</taxon>
        <taxon>Eimeriorina</taxon>
        <taxon>Sarcocystidae</taxon>
        <taxon>Besnoitia</taxon>
    </lineage>
</organism>
<dbReference type="RefSeq" id="XP_029221627.1">
    <property type="nucleotide sequence ID" value="XM_029362662.1"/>
</dbReference>
<evidence type="ECO:0000256" key="2">
    <source>
        <dbReference type="SAM" id="MobiDB-lite"/>
    </source>
</evidence>
<feature type="coiled-coil region" evidence="1">
    <location>
        <begin position="551"/>
        <end position="582"/>
    </location>
</feature>
<keyword evidence="1" id="KW-0175">Coiled coil</keyword>
<feature type="region of interest" description="Disordered" evidence="2">
    <location>
        <begin position="80"/>
        <end position="133"/>
    </location>
</feature>
<gene>
    <name evidence="3" type="ORF">BESB_040760</name>
</gene>
<keyword evidence="4" id="KW-1185">Reference proteome</keyword>
<evidence type="ECO:0000313" key="4">
    <source>
        <dbReference type="Proteomes" id="UP000224006"/>
    </source>
</evidence>
<comment type="caution">
    <text evidence="3">The sequence shown here is derived from an EMBL/GenBank/DDBJ whole genome shotgun (WGS) entry which is preliminary data.</text>
</comment>
<feature type="compositionally biased region" description="Low complexity" evidence="2">
    <location>
        <begin position="20"/>
        <end position="31"/>
    </location>
</feature>
<reference evidence="3 4" key="1">
    <citation type="submission" date="2017-09" db="EMBL/GenBank/DDBJ databases">
        <title>Genome sequencing of Besnoitia besnoiti strain Bb-Ger1.</title>
        <authorList>
            <person name="Schares G."/>
            <person name="Venepally P."/>
            <person name="Lorenzi H.A."/>
        </authorList>
    </citation>
    <scope>NUCLEOTIDE SEQUENCE [LARGE SCALE GENOMIC DNA]</scope>
    <source>
        <strain evidence="3 4">Bb-Ger1</strain>
    </source>
</reference>
<sequence>MKTTAGARELRRENAMAQEPAPGLGASAGGLSLSKRSCRLAASASRPRGKRTLAKADLLWSSLFGLGGVLGLHMTRERGRGAERLGSQAEEEPLVNLPLPPAPLENGGETAAVKAPEAGHESGAEKAREGVAVEQCEEPALEETQALEGIQALEETQALEGTQALEETQALEAVSADERQAVGEDAEMENSDIVDEAALDLPETADSAEAVSGTPGSFETFLVRLLPPELRGHAKLLSVVALVTLAHVGRRLRGRRGRRQEGAEAECVQTADKKVAEVQAELRATLEKHAAAEEAPRRLQEDSRSEFGAKSLAEGRALDAEAQRNDARSALEAAEEKVRQLQQDIGDLEARASAREAAIERRANDYLALGESLVEELEKAVQSLAQTQERLDQAVQEAAWKKATLDLAQRALAQKTHEGILSGAQEPAVQAAVALAQAQPELEKKQKELNNAMKDAQVHQAVLQKAESLVEQILSHLGAQEQELASAQAESELLRPKPTCRIRSISWRRRNKRRAVPQEQTALTKNQTRLAETEDAVSSAVQKAEARKAKLAGAQQALAAALKETEKAEAALTQEQEAAVAEMQERLTKRRKARRK</sequence>
<dbReference type="GeneID" id="40309057"/>
<name>A0A2A9MGI1_BESBE</name>
<dbReference type="AlphaFoldDB" id="A0A2A9MGI1"/>
<dbReference type="Proteomes" id="UP000224006">
    <property type="component" value="Chromosome II"/>
</dbReference>